<organism evidence="7 8">
    <name type="scientific">Paenibacillus mendelii</name>
    <dbReference type="NCBI Taxonomy" id="206163"/>
    <lineage>
        <taxon>Bacteria</taxon>
        <taxon>Bacillati</taxon>
        <taxon>Bacillota</taxon>
        <taxon>Bacilli</taxon>
        <taxon>Bacillales</taxon>
        <taxon>Paenibacillaceae</taxon>
        <taxon>Paenibacillus</taxon>
    </lineage>
</organism>
<gene>
    <name evidence="7" type="ORF">ACFFJ8_09035</name>
</gene>
<dbReference type="RefSeq" id="WP_256555372.1">
    <property type="nucleotide sequence ID" value="NZ_JANHOF010000006.1"/>
</dbReference>
<evidence type="ECO:0000256" key="1">
    <source>
        <dbReference type="ARBA" id="ARBA00022490"/>
    </source>
</evidence>
<proteinExistence type="inferred from homology"/>
<comment type="subcellular location">
    <subcellularLocation>
        <location evidence="5">Cytoplasm</location>
    </subcellularLocation>
</comment>
<dbReference type="EMBL" id="JBHLVF010000011">
    <property type="protein sequence ID" value="MFC0391518.1"/>
    <property type="molecule type" value="Genomic_DNA"/>
</dbReference>
<evidence type="ECO:0000256" key="2">
    <source>
        <dbReference type="ARBA" id="ARBA00022723"/>
    </source>
</evidence>
<keyword evidence="1 5" id="KW-0963">Cytoplasm</keyword>
<comment type="subunit">
    <text evidence="5">Homodimer.</text>
</comment>
<comment type="similarity">
    <text evidence="5">Belongs to the metal hydrolase YfiT family.</text>
</comment>
<keyword evidence="8" id="KW-1185">Reference proteome</keyword>
<evidence type="ECO:0000256" key="5">
    <source>
        <dbReference type="HAMAP-Rule" id="MF_01256"/>
    </source>
</evidence>
<dbReference type="InterPro" id="IPR034660">
    <property type="entry name" value="DinB/YfiT-like"/>
</dbReference>
<dbReference type="InterPro" id="IPR024775">
    <property type="entry name" value="DinB-like"/>
</dbReference>
<evidence type="ECO:0000256" key="4">
    <source>
        <dbReference type="ARBA" id="ARBA00022833"/>
    </source>
</evidence>
<feature type="domain" description="DinB-like" evidence="6">
    <location>
        <begin position="38"/>
        <end position="168"/>
    </location>
</feature>
<comment type="function">
    <text evidence="5">Possible metal-dependent hydrolase.</text>
</comment>
<keyword evidence="4 5" id="KW-0862">Zinc</keyword>
<keyword evidence="7" id="KW-0808">Transferase</keyword>
<dbReference type="Gene3D" id="1.20.120.450">
    <property type="entry name" value="dinb family like domain"/>
    <property type="match status" value="1"/>
</dbReference>
<evidence type="ECO:0000256" key="3">
    <source>
        <dbReference type="ARBA" id="ARBA00022801"/>
    </source>
</evidence>
<dbReference type="Proteomes" id="UP001589818">
    <property type="component" value="Unassembled WGS sequence"/>
</dbReference>
<dbReference type="NCBIfam" id="NF009807">
    <property type="entry name" value="PRK13291.1"/>
    <property type="match status" value="1"/>
</dbReference>
<comment type="cofactor">
    <cofactor evidence="5">
        <name>Zn(2+)</name>
        <dbReference type="ChEBI" id="CHEBI:29105"/>
    </cofactor>
    <text evidence="5">Binds 1 zinc ion per subunit.</text>
</comment>
<dbReference type="GO" id="GO:0016740">
    <property type="term" value="F:transferase activity"/>
    <property type="evidence" value="ECO:0007669"/>
    <property type="project" value="UniProtKB-KW"/>
</dbReference>
<evidence type="ECO:0000313" key="7">
    <source>
        <dbReference type="EMBL" id="MFC0391518.1"/>
    </source>
</evidence>
<dbReference type="SUPFAM" id="SSF109854">
    <property type="entry name" value="DinB/YfiT-like putative metalloenzymes"/>
    <property type="match status" value="1"/>
</dbReference>
<keyword evidence="3 5" id="KW-0378">Hydrolase</keyword>
<dbReference type="InterPro" id="IPR023774">
    <property type="entry name" value="Put_metal_dep_hydrolase_YfiT"/>
</dbReference>
<reference evidence="7 8" key="1">
    <citation type="submission" date="2024-09" db="EMBL/GenBank/DDBJ databases">
        <authorList>
            <person name="Sun Q."/>
            <person name="Mori K."/>
        </authorList>
    </citation>
    <scope>NUCLEOTIDE SEQUENCE [LARGE SCALE GENOMIC DNA]</scope>
    <source>
        <strain evidence="7 8">CCM 4839</strain>
    </source>
</reference>
<feature type="binding site" evidence="5">
    <location>
        <position position="160"/>
    </location>
    <ligand>
        <name>Zn(2+)</name>
        <dbReference type="ChEBI" id="CHEBI:29105"/>
    </ligand>
</feature>
<comment type="caution">
    <text evidence="7">The sequence shown here is derived from an EMBL/GenBank/DDBJ whole genome shotgun (WGS) entry which is preliminary data.</text>
</comment>
<sequence>MGSGDASYPIGPFKHEGIITEEQRAVWIREIESLPLKLAMAVEDLSDSQLDTPYREGGWTIRQVVHHLADSHMNSMIRFKLALTEENPTVKPYAEDRWAMLEDSRQLPILPSLLLLESLHLRWTCLLRSLRAEDYERTFYHPESKQSNRLAHALGVYAWHGNHHVAHIRSLRERMGW</sequence>
<dbReference type="HAMAP" id="MF_01256">
    <property type="entry name" value="YfiT_hydrol"/>
    <property type="match status" value="1"/>
</dbReference>
<name>A0ABV6J6M1_9BACL</name>
<feature type="binding site" evidence="5">
    <location>
        <position position="164"/>
    </location>
    <ligand>
        <name>Zn(2+)</name>
        <dbReference type="ChEBI" id="CHEBI:29105"/>
    </ligand>
</feature>
<dbReference type="Pfam" id="PF12867">
    <property type="entry name" value="DinB_2"/>
    <property type="match status" value="1"/>
</dbReference>
<dbReference type="EC" id="3.-.-.-" evidence="5"/>
<accession>A0ABV6J6M1</accession>
<feature type="binding site" evidence="5">
    <location>
        <position position="67"/>
    </location>
    <ligand>
        <name>Zn(2+)</name>
        <dbReference type="ChEBI" id="CHEBI:29105"/>
    </ligand>
</feature>
<evidence type="ECO:0000259" key="6">
    <source>
        <dbReference type="Pfam" id="PF12867"/>
    </source>
</evidence>
<evidence type="ECO:0000313" key="8">
    <source>
        <dbReference type="Proteomes" id="UP001589818"/>
    </source>
</evidence>
<protein>
    <recommendedName>
        <fullName evidence="5">Putative metal-dependent hydrolase ACFFJ8_09035</fullName>
        <ecNumber evidence="5">3.-.-.-</ecNumber>
    </recommendedName>
</protein>
<keyword evidence="2 5" id="KW-0479">Metal-binding</keyword>